<keyword evidence="3" id="KW-1185">Reference proteome</keyword>
<accession>A0A7I7L4E0</accession>
<keyword evidence="1" id="KW-0472">Membrane</keyword>
<protein>
    <submittedName>
        <fullName evidence="2">Uncharacterized protein</fullName>
    </submittedName>
</protein>
<evidence type="ECO:0000256" key="1">
    <source>
        <dbReference type="SAM" id="Phobius"/>
    </source>
</evidence>
<gene>
    <name evidence="2" type="ORF">MCOO_48740</name>
</gene>
<sequence>MANDPAAQSSPAQQSDGASRRQIGDVLATVVLVIVHFGLYGATFVVLGLLVMGTDSCGYQKCGDPAWLDRAMHLGAWAGGVLLLADVALTLFRVVRKRVAWVVPLIGCIAQVALAFGAGAMESLAGPV</sequence>
<dbReference type="Proteomes" id="UP000465866">
    <property type="component" value="Chromosome"/>
</dbReference>
<dbReference type="EMBL" id="AP022569">
    <property type="protein sequence ID" value="BBX48859.1"/>
    <property type="molecule type" value="Genomic_DNA"/>
</dbReference>
<organism evidence="2 3">
    <name type="scientific">Mycobacterium cookii</name>
    <dbReference type="NCBI Taxonomy" id="1775"/>
    <lineage>
        <taxon>Bacteria</taxon>
        <taxon>Bacillati</taxon>
        <taxon>Actinomycetota</taxon>
        <taxon>Actinomycetes</taxon>
        <taxon>Mycobacteriales</taxon>
        <taxon>Mycobacteriaceae</taxon>
        <taxon>Mycobacterium</taxon>
    </lineage>
</organism>
<dbReference type="InterPro" id="IPR046231">
    <property type="entry name" value="DUF6264"/>
</dbReference>
<proteinExistence type="predicted"/>
<dbReference type="RefSeq" id="WP_163780935.1">
    <property type="nucleotide sequence ID" value="NZ_AP022569.1"/>
</dbReference>
<keyword evidence="1" id="KW-0812">Transmembrane</keyword>
<name>A0A7I7L4E0_9MYCO</name>
<reference evidence="2 3" key="1">
    <citation type="journal article" date="2019" name="Emerg. Microbes Infect.">
        <title>Comprehensive subspecies identification of 175 nontuberculous mycobacteria species based on 7547 genomic profiles.</title>
        <authorList>
            <person name="Matsumoto Y."/>
            <person name="Kinjo T."/>
            <person name="Motooka D."/>
            <person name="Nabeya D."/>
            <person name="Jung N."/>
            <person name="Uechi K."/>
            <person name="Horii T."/>
            <person name="Iida T."/>
            <person name="Fujita J."/>
            <person name="Nakamura S."/>
        </authorList>
    </citation>
    <scope>NUCLEOTIDE SEQUENCE [LARGE SCALE GENOMIC DNA]</scope>
    <source>
        <strain evidence="2 3">JCM 12404</strain>
    </source>
</reference>
<feature type="transmembrane region" description="Helical" evidence="1">
    <location>
        <begin position="99"/>
        <end position="121"/>
    </location>
</feature>
<feature type="transmembrane region" description="Helical" evidence="1">
    <location>
        <begin position="26"/>
        <end position="51"/>
    </location>
</feature>
<evidence type="ECO:0000313" key="2">
    <source>
        <dbReference type="EMBL" id="BBX48859.1"/>
    </source>
</evidence>
<feature type="transmembrane region" description="Helical" evidence="1">
    <location>
        <begin position="71"/>
        <end position="92"/>
    </location>
</feature>
<dbReference type="Pfam" id="PF19779">
    <property type="entry name" value="DUF6264"/>
    <property type="match status" value="1"/>
</dbReference>
<keyword evidence="1" id="KW-1133">Transmembrane helix</keyword>
<dbReference type="KEGG" id="mcoo:MCOO_48740"/>
<dbReference type="AlphaFoldDB" id="A0A7I7L4E0"/>
<evidence type="ECO:0000313" key="3">
    <source>
        <dbReference type="Proteomes" id="UP000465866"/>
    </source>
</evidence>